<dbReference type="InterPro" id="IPR046879">
    <property type="entry name" value="KANL3/Tex30_Abhydrolase"/>
</dbReference>
<keyword evidence="3" id="KW-1185">Reference proteome</keyword>
<dbReference type="InterPro" id="IPR026555">
    <property type="entry name" value="NSL3/Tex30"/>
</dbReference>
<feature type="domain" description="KANL3/Tex30 alpha/beta hydrolase-like" evidence="1">
    <location>
        <begin position="67"/>
        <end position="226"/>
    </location>
</feature>
<proteinExistence type="predicted"/>
<dbReference type="RefSeq" id="WP_184137582.1">
    <property type="nucleotide sequence ID" value="NZ_JACHKT010000051.1"/>
</dbReference>
<evidence type="ECO:0000313" key="2">
    <source>
        <dbReference type="EMBL" id="MBB6005609.1"/>
    </source>
</evidence>
<dbReference type="Pfam" id="PF20408">
    <property type="entry name" value="Abhydrolase_11"/>
    <property type="match status" value="1"/>
</dbReference>
<reference evidence="2 3" key="1">
    <citation type="submission" date="2020-08" db="EMBL/GenBank/DDBJ databases">
        <title>Functional genomics of gut bacteria from endangered species of beetles.</title>
        <authorList>
            <person name="Carlos-Shanley C."/>
        </authorList>
    </citation>
    <scope>NUCLEOTIDE SEQUENCE [LARGE SCALE GENOMIC DNA]</scope>
    <source>
        <strain evidence="2 3">S00070</strain>
    </source>
</reference>
<dbReference type="EMBL" id="JACHKT010000051">
    <property type="protein sequence ID" value="MBB6005609.1"/>
    <property type="molecule type" value="Genomic_DNA"/>
</dbReference>
<accession>A0A841EW17</accession>
<sequence>MSKKSINSVFLFAGRDDWQKDTGLNHVLVNYTKRKNSKIVWEDPAGGFTYKLRQIESHFKNIPPFIKKLNLRLSQILYALTHWSYFIYLYEQLFNRKEEDLVKVRCKRLKKRIQDLSAKHEVIIISRSSGGRVSSLIADELKIKHIICLGYPFQNPDNGVEPERYLHLENLKTPMLIIQGIYDEYGGIEVKEKYRYSPNIDLYFVDADHGFNVDANTWAEIYHQIDKAIR</sequence>
<dbReference type="Proteomes" id="UP000524404">
    <property type="component" value="Unassembled WGS sequence"/>
</dbReference>
<protein>
    <recommendedName>
        <fullName evidence="1">KANL3/Tex30 alpha/beta hydrolase-like domain-containing protein</fullName>
    </recommendedName>
</protein>
<gene>
    <name evidence="2" type="ORF">HNP25_004283</name>
</gene>
<dbReference type="Gene3D" id="3.40.50.1820">
    <property type="entry name" value="alpha/beta hydrolase"/>
    <property type="match status" value="1"/>
</dbReference>
<organism evidence="2 3">
    <name type="scientific">Arcicella rosea</name>
    <dbReference type="NCBI Taxonomy" id="502909"/>
    <lineage>
        <taxon>Bacteria</taxon>
        <taxon>Pseudomonadati</taxon>
        <taxon>Bacteroidota</taxon>
        <taxon>Cytophagia</taxon>
        <taxon>Cytophagales</taxon>
        <taxon>Flectobacillaceae</taxon>
        <taxon>Arcicella</taxon>
    </lineage>
</organism>
<dbReference type="AlphaFoldDB" id="A0A841EW17"/>
<dbReference type="InterPro" id="IPR029058">
    <property type="entry name" value="AB_hydrolase_fold"/>
</dbReference>
<dbReference type="PANTHER" id="PTHR13136">
    <property type="entry name" value="TESTIS DEVELOPMENT PROTEIN PRTD"/>
    <property type="match status" value="1"/>
</dbReference>
<evidence type="ECO:0000313" key="3">
    <source>
        <dbReference type="Proteomes" id="UP000524404"/>
    </source>
</evidence>
<comment type="caution">
    <text evidence="2">The sequence shown here is derived from an EMBL/GenBank/DDBJ whole genome shotgun (WGS) entry which is preliminary data.</text>
</comment>
<name>A0A841EW17_9BACT</name>
<dbReference type="SUPFAM" id="SSF53474">
    <property type="entry name" value="alpha/beta-Hydrolases"/>
    <property type="match status" value="1"/>
</dbReference>
<dbReference type="PANTHER" id="PTHR13136:SF11">
    <property type="entry name" value="TESTIS-EXPRESSED PROTEIN 30"/>
    <property type="match status" value="1"/>
</dbReference>
<evidence type="ECO:0000259" key="1">
    <source>
        <dbReference type="Pfam" id="PF20408"/>
    </source>
</evidence>